<dbReference type="InterPro" id="IPR023214">
    <property type="entry name" value="HAD_sf"/>
</dbReference>
<organism evidence="1">
    <name type="scientific">marine sediment metagenome</name>
    <dbReference type="NCBI Taxonomy" id="412755"/>
    <lineage>
        <taxon>unclassified sequences</taxon>
        <taxon>metagenomes</taxon>
        <taxon>ecological metagenomes</taxon>
    </lineage>
</organism>
<proteinExistence type="predicted"/>
<comment type="caution">
    <text evidence="1">The sequence shown here is derived from an EMBL/GenBank/DDBJ whole genome shotgun (WGS) entry which is preliminary data.</text>
</comment>
<dbReference type="EMBL" id="BART01012213">
    <property type="protein sequence ID" value="GAG78274.1"/>
    <property type="molecule type" value="Genomic_DNA"/>
</dbReference>
<evidence type="ECO:0000313" key="1">
    <source>
        <dbReference type="EMBL" id="GAG78274.1"/>
    </source>
</evidence>
<reference evidence="1" key="1">
    <citation type="journal article" date="2014" name="Front. Microbiol.">
        <title>High frequency of phylogenetically diverse reductive dehalogenase-homologous genes in deep subseafloor sedimentary metagenomes.</title>
        <authorList>
            <person name="Kawai M."/>
            <person name="Futagami T."/>
            <person name="Toyoda A."/>
            <person name="Takaki Y."/>
            <person name="Nishi S."/>
            <person name="Hori S."/>
            <person name="Arai W."/>
            <person name="Tsubouchi T."/>
            <person name="Morono Y."/>
            <person name="Uchiyama I."/>
            <person name="Ito T."/>
            <person name="Fujiyama A."/>
            <person name="Inagaki F."/>
            <person name="Takami H."/>
        </authorList>
    </citation>
    <scope>NUCLEOTIDE SEQUENCE</scope>
    <source>
        <strain evidence="1">Expedition CK06-06</strain>
    </source>
</reference>
<gene>
    <name evidence="1" type="ORF">S01H4_25619</name>
</gene>
<dbReference type="SUPFAM" id="SSF56784">
    <property type="entry name" value="HAD-like"/>
    <property type="match status" value="1"/>
</dbReference>
<dbReference type="Gene3D" id="3.40.50.1000">
    <property type="entry name" value="HAD superfamily/HAD-like"/>
    <property type="match status" value="1"/>
</dbReference>
<sequence>MSAMFHDSKIVFDCDGVLLDFVTAFNGFVEVNGGKYSTDPPEYSFDWCENPDRIKSLLNDYLQEKVNAPIMDETLPRFMEKLMENNHIYIITNYPFERARVNNLISVGIFPKRHYHEIYCCKSEKEKLNVLKDISPDYYFEDCPKFIEKVC</sequence>
<protein>
    <recommendedName>
        <fullName evidence="2">FCP1 homology domain-containing protein</fullName>
    </recommendedName>
</protein>
<dbReference type="InterPro" id="IPR036412">
    <property type="entry name" value="HAD-like_sf"/>
</dbReference>
<name>X1A994_9ZZZZ</name>
<accession>X1A994</accession>
<dbReference type="AlphaFoldDB" id="X1A994"/>
<evidence type="ECO:0008006" key="2">
    <source>
        <dbReference type="Google" id="ProtNLM"/>
    </source>
</evidence>
<feature type="non-terminal residue" evidence="1">
    <location>
        <position position="151"/>
    </location>
</feature>